<gene>
    <name evidence="2" type="ORF">CFB84_13645</name>
    <name evidence="1" type="ORF">CFB84_32775</name>
</gene>
<dbReference type="EMBL" id="NKFA01000006">
    <property type="protein sequence ID" value="OXI45877.1"/>
    <property type="molecule type" value="Genomic_DNA"/>
</dbReference>
<dbReference type="InterPro" id="IPR018755">
    <property type="entry name" value="Phage_Mu_Gp48"/>
</dbReference>
<reference evidence="2" key="1">
    <citation type="submission" date="2017-06" db="EMBL/GenBank/DDBJ databases">
        <authorList>
            <person name="Kim H.J."/>
            <person name="Triplett B.A."/>
        </authorList>
    </citation>
    <scope>NUCLEOTIDE SEQUENCE [LARGE SCALE GENOMIC DNA]</scope>
    <source>
        <strain evidence="2">AU17325</strain>
    </source>
</reference>
<comment type="caution">
    <text evidence="2">The sequence shown here is derived from an EMBL/GenBank/DDBJ whole genome shotgun (WGS) entry which is preliminary data.</text>
</comment>
<sequence>MKHATLLALLLPPTSYDSTAQRIAAALAAEGKVLDDAQANGLATLDAITPDGDVSMLASWERVYGLPDPSLGANQSIELRLASLIQRINETGEFTRDVMVWAALRLGYSISFTEFHPFQVESPVEQPLYGDDWMYALQINARADHQPYGNALLESVMRRIALAHIVLIFNYGGNPNLFLFEEGDGFLLTEDDQYLDMS</sequence>
<accession>A0A228IUE3</accession>
<proteinExistence type="predicted"/>
<dbReference type="Proteomes" id="UP000214600">
    <property type="component" value="Unassembled WGS sequence"/>
</dbReference>
<organism evidence="2 3">
    <name type="scientific">Burkholderia aenigmatica</name>
    <dbReference type="NCBI Taxonomy" id="2015348"/>
    <lineage>
        <taxon>Bacteria</taxon>
        <taxon>Pseudomonadati</taxon>
        <taxon>Pseudomonadota</taxon>
        <taxon>Betaproteobacteria</taxon>
        <taxon>Burkholderiales</taxon>
        <taxon>Burkholderiaceae</taxon>
        <taxon>Burkholderia</taxon>
        <taxon>Burkholderia cepacia complex</taxon>
    </lineage>
</organism>
<name>A0A228IUE3_9BURK</name>
<dbReference type="RefSeq" id="WP_089451038.1">
    <property type="nucleotide sequence ID" value="NZ_NKFA01000006.1"/>
</dbReference>
<dbReference type="AlphaFoldDB" id="A0A228IUE3"/>
<reference evidence="3" key="2">
    <citation type="submission" date="2017-06" db="EMBL/GenBank/DDBJ databases">
        <authorList>
            <person name="LiPuma J."/>
            <person name="Spilker T."/>
        </authorList>
    </citation>
    <scope>NUCLEOTIDE SEQUENCE [LARGE SCALE GENOMIC DNA]</scope>
    <source>
        <strain evidence="3">AU17325</strain>
    </source>
</reference>
<dbReference type="OrthoDB" id="6592844at2"/>
<evidence type="ECO:0000313" key="3">
    <source>
        <dbReference type="Proteomes" id="UP000214600"/>
    </source>
</evidence>
<dbReference type="Pfam" id="PF10076">
    <property type="entry name" value="Phage_Mu_Gp48"/>
    <property type="match status" value="1"/>
</dbReference>
<reference evidence="2 3" key="3">
    <citation type="submission" date="2017-08" db="EMBL/GenBank/DDBJ databases">
        <title>WGS of novel Burkholderia cepaca complex species.</title>
        <authorList>
            <person name="Lipuma J."/>
            <person name="Spilker T."/>
        </authorList>
    </citation>
    <scope>NUCLEOTIDE SEQUENCE [LARGE SCALE GENOMIC DNA]</scope>
    <source>
        <strain evidence="2 3">AU17325</strain>
    </source>
</reference>
<evidence type="ECO:0000313" key="2">
    <source>
        <dbReference type="EMBL" id="OXI45877.1"/>
    </source>
</evidence>
<protein>
    <recommendedName>
        <fullName evidence="4">Phage tail protein</fullName>
    </recommendedName>
</protein>
<dbReference type="EMBL" id="NKFA01000020">
    <property type="protein sequence ID" value="OXI36778.1"/>
    <property type="molecule type" value="Genomic_DNA"/>
</dbReference>
<evidence type="ECO:0000313" key="1">
    <source>
        <dbReference type="EMBL" id="OXI36778.1"/>
    </source>
</evidence>
<evidence type="ECO:0008006" key="4">
    <source>
        <dbReference type="Google" id="ProtNLM"/>
    </source>
</evidence>